<protein>
    <recommendedName>
        <fullName evidence="3">Sulfotransferase family protein</fullName>
    </recommendedName>
</protein>
<organism evidence="1 2">
    <name type="scientific">Pacificibacter maritimus</name>
    <dbReference type="NCBI Taxonomy" id="762213"/>
    <lineage>
        <taxon>Bacteria</taxon>
        <taxon>Pseudomonadati</taxon>
        <taxon>Pseudomonadota</taxon>
        <taxon>Alphaproteobacteria</taxon>
        <taxon>Rhodobacterales</taxon>
        <taxon>Roseobacteraceae</taxon>
        <taxon>Pacificibacter</taxon>
    </lineage>
</organism>
<accession>A0A3N4UKL0</accession>
<gene>
    <name evidence="1" type="ORF">EDD53_0255</name>
</gene>
<sequence length="302" mass="34561">MSGLNMTREKAAFMNISFHIGAHYTYGSTLMRGLLKNRSTLEQHGIIVPSPARYREVLPQMMKRVKNSRATAEAEQIIIEDITEMDACDRVVMSYEDLICQPQAIFHGGRLYGKAQFKLKWLRNVFPNSEMEFHIGVRNPATFIPEAVPDPAGYAEFIGETDLDSILWSDFIKSVRAACPDVPVTVFAYEDTPLTWAQIMRELAGLGPMVPIDGGLDILAMIMKREGMKRLRTYLNTHRPQNELQRRRILAAFLDKYVDEDAIEEEIDLPGWDDALITRLTDRYEDDLYEIEDIPGVRFIQP</sequence>
<reference evidence="1 2" key="1">
    <citation type="submission" date="2018-11" db="EMBL/GenBank/DDBJ databases">
        <title>Genomic Encyclopedia of Type Strains, Phase IV (KMG-IV): sequencing the most valuable type-strain genomes for metagenomic binning, comparative biology and taxonomic classification.</title>
        <authorList>
            <person name="Goeker M."/>
        </authorList>
    </citation>
    <scope>NUCLEOTIDE SEQUENCE [LARGE SCALE GENOMIC DNA]</scope>
    <source>
        <strain evidence="1 2">DSM 104731</strain>
    </source>
</reference>
<evidence type="ECO:0008006" key="3">
    <source>
        <dbReference type="Google" id="ProtNLM"/>
    </source>
</evidence>
<dbReference type="AlphaFoldDB" id="A0A3N4UKL0"/>
<evidence type="ECO:0000313" key="1">
    <source>
        <dbReference type="EMBL" id="RPE71142.1"/>
    </source>
</evidence>
<dbReference type="Proteomes" id="UP000269689">
    <property type="component" value="Unassembled WGS sequence"/>
</dbReference>
<comment type="caution">
    <text evidence="1">The sequence shown here is derived from an EMBL/GenBank/DDBJ whole genome shotgun (WGS) entry which is preliminary data.</text>
</comment>
<dbReference type="EMBL" id="RKQK01000001">
    <property type="protein sequence ID" value="RPE71142.1"/>
    <property type="molecule type" value="Genomic_DNA"/>
</dbReference>
<name>A0A3N4UKL0_9RHOB</name>
<keyword evidence="2" id="KW-1185">Reference proteome</keyword>
<evidence type="ECO:0000313" key="2">
    <source>
        <dbReference type="Proteomes" id="UP000269689"/>
    </source>
</evidence>
<proteinExistence type="predicted"/>